<dbReference type="SUPFAM" id="SSF54736">
    <property type="entry name" value="ClpS-like"/>
    <property type="match status" value="1"/>
</dbReference>
<keyword evidence="3 7" id="KW-0812">Transmembrane</keyword>
<dbReference type="GO" id="GO:0006412">
    <property type="term" value="P:translation"/>
    <property type="evidence" value="ECO:0007669"/>
    <property type="project" value="InterPro"/>
</dbReference>
<feature type="domain" description="Large ribosomal subunit protein bL12 C-terminal" evidence="8">
    <location>
        <begin position="28"/>
        <end position="91"/>
    </location>
</feature>
<evidence type="ECO:0000256" key="3">
    <source>
        <dbReference type="ARBA" id="ARBA00022692"/>
    </source>
</evidence>
<evidence type="ECO:0000313" key="11">
    <source>
        <dbReference type="Proteomes" id="UP000663834"/>
    </source>
</evidence>
<evidence type="ECO:0000256" key="6">
    <source>
        <dbReference type="SAM" id="MobiDB-lite"/>
    </source>
</evidence>
<dbReference type="AlphaFoldDB" id="A0A816DCY1"/>
<sequence length="751" mass="86997">MPFFTDVHEKKEEEDEDISARPASQSVFKVRLIKFDDTKKVPVIKQVKDVVENINLVQAKKLVESIPQVLRDNLSKADAETMKAKIEAAGGMEAEITETARHAQNLQNFVDQQHRKLLEDRPKKASAIYRATAEALSNEFDGDISKVIDYIQVKLDWSLSHRRLLLHEVQRDASDNQDKLDNIANFVFDPTINIKRNRRFGTFIPTISSVERLYGTGVCAIFHLQTAFFLVNLLTMVIWIALIIIPYNILKPSATSSNVTFSFSSIFTTKGYLSQSILFQGTYPRGIINEKYNLSLIYFVTTYIYFFIWFVFITIRFSTTYKRKVFNSILHTKLGIGFRGTFARYDYTIRSSNQKQKHTEALQRQFLDLIENDETIDRVLLKKFETPQYKFKIVITNLFYILLAIGLGGINWIILSSCNNPTIDCNGSIIYLLLINRLIPYVIVLLTQIEKYKYLSYKLNVIGFRCVFLNICTILSFTIHFFTNTPSCYETAYGQYIYMLLLADMFASLIFPIVFGSIIDLILNKTNRNFDGINLHVQLSPPVLLYSQLLIWFGIYFSPLLSIMVLLNIIFSFISHRLYIYIHSRRSDSYRRVFIWNGDHLEYLIYLLACLILILSVTCFVVFTTVVKPSENCGPFRQLSAAYQVIEFFLNEHQTSVLWISIINFITSPGFIYFLVATFIVIAYKLRHEALAEKQLVFIRDSNLANKKKLRENAVKKLNPQQKKKNTREEKTRTIPRTSAANEDIIDIERI</sequence>
<feature type="transmembrane region" description="Helical" evidence="7">
    <location>
        <begin position="427"/>
        <end position="447"/>
    </location>
</feature>
<feature type="compositionally biased region" description="Basic and acidic residues" evidence="6">
    <location>
        <begin position="1"/>
        <end position="11"/>
    </location>
</feature>
<feature type="transmembrane region" description="Helical" evidence="7">
    <location>
        <begin position="561"/>
        <end position="582"/>
    </location>
</feature>
<dbReference type="Pfam" id="PF00542">
    <property type="entry name" value="Ribosomal_L12"/>
    <property type="match status" value="1"/>
</dbReference>
<evidence type="ECO:0000256" key="7">
    <source>
        <dbReference type="SAM" id="Phobius"/>
    </source>
</evidence>
<proteinExistence type="inferred from homology"/>
<dbReference type="InterPro" id="IPR038900">
    <property type="entry name" value="TMC"/>
</dbReference>
<feature type="transmembrane region" description="Helical" evidence="7">
    <location>
        <begin position="603"/>
        <end position="627"/>
    </location>
</feature>
<comment type="subcellular location">
    <subcellularLocation>
        <location evidence="1">Membrane</location>
        <topology evidence="1">Multi-pass membrane protein</topology>
    </subcellularLocation>
</comment>
<evidence type="ECO:0000256" key="1">
    <source>
        <dbReference type="ARBA" id="ARBA00004141"/>
    </source>
</evidence>
<dbReference type="OrthoDB" id="1936208at2759"/>
<evidence type="ECO:0008006" key="12">
    <source>
        <dbReference type="Google" id="ProtNLM"/>
    </source>
</evidence>
<accession>A0A816DCY1</accession>
<dbReference type="Proteomes" id="UP000663834">
    <property type="component" value="Unassembled WGS sequence"/>
</dbReference>
<feature type="transmembrane region" description="Helical" evidence="7">
    <location>
        <begin position="227"/>
        <end position="249"/>
    </location>
</feature>
<dbReference type="GO" id="GO:0008381">
    <property type="term" value="F:mechanosensitive monoatomic ion channel activity"/>
    <property type="evidence" value="ECO:0007669"/>
    <property type="project" value="TreeGrafter"/>
</dbReference>
<gene>
    <name evidence="10" type="ORF">KQP761_LOCUS27184</name>
</gene>
<comment type="caution">
    <text evidence="10">The sequence shown here is derived from an EMBL/GenBank/DDBJ whole genome shotgun (WGS) entry which is preliminary data.</text>
</comment>
<evidence type="ECO:0000256" key="2">
    <source>
        <dbReference type="ARBA" id="ARBA00006510"/>
    </source>
</evidence>
<feature type="transmembrane region" description="Helical" evidence="7">
    <location>
        <begin position="459"/>
        <end position="483"/>
    </location>
</feature>
<protein>
    <recommendedName>
        <fullName evidence="12">Transmembrane channel-like protein</fullName>
    </recommendedName>
</protein>
<evidence type="ECO:0000256" key="5">
    <source>
        <dbReference type="ARBA" id="ARBA00023136"/>
    </source>
</evidence>
<evidence type="ECO:0000259" key="9">
    <source>
        <dbReference type="Pfam" id="PF07810"/>
    </source>
</evidence>
<dbReference type="PANTHER" id="PTHR23302:SF24">
    <property type="entry name" value="TMC DOMAIN-CONTAINING PROTEIN"/>
    <property type="match status" value="1"/>
</dbReference>
<dbReference type="GO" id="GO:0005886">
    <property type="term" value="C:plasma membrane"/>
    <property type="evidence" value="ECO:0007669"/>
    <property type="project" value="InterPro"/>
</dbReference>
<evidence type="ECO:0000256" key="4">
    <source>
        <dbReference type="ARBA" id="ARBA00022989"/>
    </source>
</evidence>
<feature type="transmembrane region" description="Helical" evidence="7">
    <location>
        <begin position="295"/>
        <end position="315"/>
    </location>
</feature>
<organism evidence="10 11">
    <name type="scientific">Rotaria magnacalcarata</name>
    <dbReference type="NCBI Taxonomy" id="392030"/>
    <lineage>
        <taxon>Eukaryota</taxon>
        <taxon>Metazoa</taxon>
        <taxon>Spiralia</taxon>
        <taxon>Gnathifera</taxon>
        <taxon>Rotifera</taxon>
        <taxon>Eurotatoria</taxon>
        <taxon>Bdelloidea</taxon>
        <taxon>Philodinida</taxon>
        <taxon>Philodinidae</taxon>
        <taxon>Rotaria</taxon>
    </lineage>
</organism>
<feature type="transmembrane region" description="Helical" evidence="7">
    <location>
        <begin position="535"/>
        <end position="555"/>
    </location>
</feature>
<feature type="domain" description="TMC" evidence="9">
    <location>
        <begin position="488"/>
        <end position="586"/>
    </location>
</feature>
<comment type="similarity">
    <text evidence="2">Belongs to the TMC family.</text>
</comment>
<name>A0A816DCY1_9BILA</name>
<reference evidence="10" key="1">
    <citation type="submission" date="2021-02" db="EMBL/GenBank/DDBJ databases">
        <authorList>
            <person name="Nowell W R."/>
        </authorList>
    </citation>
    <scope>NUCLEOTIDE SEQUENCE</scope>
</reference>
<feature type="transmembrane region" description="Helical" evidence="7">
    <location>
        <begin position="261"/>
        <end position="283"/>
    </location>
</feature>
<dbReference type="Gene3D" id="3.30.1390.10">
    <property type="match status" value="1"/>
</dbReference>
<feature type="transmembrane region" description="Helical" evidence="7">
    <location>
        <begin position="657"/>
        <end position="684"/>
    </location>
</feature>
<evidence type="ECO:0000259" key="8">
    <source>
        <dbReference type="Pfam" id="PF00542"/>
    </source>
</evidence>
<dbReference type="InterPro" id="IPR012496">
    <property type="entry name" value="TMC_dom"/>
</dbReference>
<feature type="transmembrane region" description="Helical" evidence="7">
    <location>
        <begin position="495"/>
        <end position="523"/>
    </location>
</feature>
<evidence type="ECO:0000313" key="10">
    <source>
        <dbReference type="EMBL" id="CAF1636565.1"/>
    </source>
</evidence>
<dbReference type="GO" id="GO:0003735">
    <property type="term" value="F:structural constituent of ribosome"/>
    <property type="evidence" value="ECO:0007669"/>
    <property type="project" value="InterPro"/>
</dbReference>
<dbReference type="InterPro" id="IPR013823">
    <property type="entry name" value="Ribosomal_bL12_C"/>
</dbReference>
<feature type="region of interest" description="Disordered" evidence="6">
    <location>
        <begin position="1"/>
        <end position="20"/>
    </location>
</feature>
<keyword evidence="4 7" id="KW-1133">Transmembrane helix</keyword>
<dbReference type="Pfam" id="PF07810">
    <property type="entry name" value="TMC"/>
    <property type="match status" value="1"/>
</dbReference>
<dbReference type="EMBL" id="CAJNOW010014937">
    <property type="protein sequence ID" value="CAF1636565.1"/>
    <property type="molecule type" value="Genomic_DNA"/>
</dbReference>
<keyword evidence="5 7" id="KW-0472">Membrane</keyword>
<dbReference type="PANTHER" id="PTHR23302">
    <property type="entry name" value="TRANSMEMBRANE CHANNEL-RELATED"/>
    <property type="match status" value="1"/>
</dbReference>
<feature type="region of interest" description="Disordered" evidence="6">
    <location>
        <begin position="715"/>
        <end position="736"/>
    </location>
</feature>
<dbReference type="InterPro" id="IPR014719">
    <property type="entry name" value="Ribosomal_bL12_C/ClpS-like"/>
</dbReference>
<feature type="transmembrane region" description="Helical" evidence="7">
    <location>
        <begin position="393"/>
        <end position="415"/>
    </location>
</feature>